<reference evidence="2 3" key="1">
    <citation type="submission" date="2016-12" db="EMBL/GenBank/DDBJ databases">
        <authorList>
            <person name="Song W.-J."/>
            <person name="Kurnit D.M."/>
        </authorList>
    </citation>
    <scope>NUCLEOTIDE SEQUENCE [LARGE SCALE GENOMIC DNA]</scope>
    <source>
        <strain evidence="2 3">CECT 9026</strain>
    </source>
</reference>
<dbReference type="OrthoDB" id="9811746at2"/>
<dbReference type="EMBL" id="FSSB01000016">
    <property type="protein sequence ID" value="SIO94773.1"/>
    <property type="molecule type" value="Genomic_DNA"/>
</dbReference>
<dbReference type="Gene3D" id="3.40.50.10140">
    <property type="entry name" value="Toll/interleukin-1 receptor homology (TIR) domain"/>
    <property type="match status" value="1"/>
</dbReference>
<evidence type="ECO:0000313" key="3">
    <source>
        <dbReference type="Proteomes" id="UP000184774"/>
    </source>
</evidence>
<evidence type="ECO:0000259" key="1">
    <source>
        <dbReference type="Pfam" id="PF08937"/>
    </source>
</evidence>
<evidence type="ECO:0000313" key="2">
    <source>
        <dbReference type="EMBL" id="SIO94773.1"/>
    </source>
</evidence>
<dbReference type="SUPFAM" id="SSF52200">
    <property type="entry name" value="Toll/Interleukin receptor TIR domain"/>
    <property type="match status" value="1"/>
</dbReference>
<accession>A0A1N6M5Q2</accession>
<feature type="domain" description="Thoeris protein ThsB TIR-like" evidence="1">
    <location>
        <begin position="6"/>
        <end position="99"/>
    </location>
</feature>
<dbReference type="AlphaFoldDB" id="A0A1N6M5Q2"/>
<dbReference type="RefSeq" id="WP_074373298.1">
    <property type="nucleotide sequence ID" value="NZ_AP024907.1"/>
</dbReference>
<organism evidence="2 3">
    <name type="scientific">Vibrio spartinae</name>
    <dbReference type="NCBI Taxonomy" id="1918945"/>
    <lineage>
        <taxon>Bacteria</taxon>
        <taxon>Pseudomonadati</taxon>
        <taxon>Pseudomonadota</taxon>
        <taxon>Gammaproteobacteria</taxon>
        <taxon>Vibrionales</taxon>
        <taxon>Vibrionaceae</taxon>
        <taxon>Vibrio</taxon>
    </lineage>
</organism>
<gene>
    <name evidence="2" type="ORF">VSP9026_02503</name>
</gene>
<dbReference type="Pfam" id="PF08937">
    <property type="entry name" value="ThsB_TIR"/>
    <property type="match status" value="1"/>
</dbReference>
<sequence>MAKKIFVSYNFNDKEIVHSVKNMLQSNGGKINGQFSFVTSDFSAQGNDAINKEIKKVMSDCDAALFLVGDNSHNSPWINREVQLAKSLNLHIVLTRLPDSRGAAPKGLTDSYYPEAEWKANDLAYCLNKCQ</sequence>
<proteinExistence type="predicted"/>
<dbReference type="InterPro" id="IPR015032">
    <property type="entry name" value="ThsB__TIR-like_domain"/>
</dbReference>
<protein>
    <recommendedName>
        <fullName evidence="1">Thoeris protein ThsB TIR-like domain-containing protein</fullName>
    </recommendedName>
</protein>
<dbReference type="InterPro" id="IPR035897">
    <property type="entry name" value="Toll_tir_struct_dom_sf"/>
</dbReference>
<dbReference type="Proteomes" id="UP000184774">
    <property type="component" value="Unassembled WGS sequence"/>
</dbReference>
<name>A0A1N6M5Q2_9VIBR</name>